<feature type="compositionally biased region" description="Low complexity" evidence="1">
    <location>
        <begin position="1"/>
        <end position="17"/>
    </location>
</feature>
<evidence type="ECO:0000313" key="2">
    <source>
        <dbReference type="EMBL" id="PTD24798.1"/>
    </source>
</evidence>
<dbReference type="AlphaFoldDB" id="A0A2T4I4X5"/>
<evidence type="ECO:0000313" key="3">
    <source>
        <dbReference type="Proteomes" id="UP000241206"/>
    </source>
</evidence>
<organism evidence="2 3">
    <name type="scientific">Edaphosphingomonas fennica</name>
    <dbReference type="NCBI Taxonomy" id="114404"/>
    <lineage>
        <taxon>Bacteria</taxon>
        <taxon>Pseudomonadati</taxon>
        <taxon>Pseudomonadota</taxon>
        <taxon>Alphaproteobacteria</taxon>
        <taxon>Sphingomonadales</taxon>
        <taxon>Rhizorhabdaceae</taxon>
        <taxon>Edaphosphingomonas</taxon>
    </lineage>
</organism>
<comment type="caution">
    <text evidence="2">The sequence shown here is derived from an EMBL/GenBank/DDBJ whole genome shotgun (WGS) entry which is preliminary data.</text>
</comment>
<proteinExistence type="predicted"/>
<sequence>MARAAAAALLHRTPEAASGAEDALVSDIAARARVILAREPAADPVDEASMESFPASDPPSWNGHGTPKP</sequence>
<evidence type="ECO:0000256" key="1">
    <source>
        <dbReference type="SAM" id="MobiDB-lite"/>
    </source>
</evidence>
<keyword evidence="3" id="KW-1185">Reference proteome</keyword>
<accession>A0A2T4I4X5</accession>
<gene>
    <name evidence="2" type="ORF">CV103_06990</name>
</gene>
<protein>
    <submittedName>
        <fullName evidence="2">Uncharacterized protein</fullName>
    </submittedName>
</protein>
<dbReference type="Proteomes" id="UP000241206">
    <property type="component" value="Unassembled WGS sequence"/>
</dbReference>
<dbReference type="EMBL" id="PHHF01000030">
    <property type="protein sequence ID" value="PTD24798.1"/>
    <property type="molecule type" value="Genomic_DNA"/>
</dbReference>
<feature type="region of interest" description="Disordered" evidence="1">
    <location>
        <begin position="40"/>
        <end position="69"/>
    </location>
</feature>
<reference evidence="2 3" key="1">
    <citation type="submission" date="2017-11" db="EMBL/GenBank/DDBJ databases">
        <title>Sphingomonas oleivorans sp. nov., isolated from oil-contaminated soil.</title>
        <authorList>
            <person name="Wang L."/>
            <person name="Chen L."/>
        </authorList>
    </citation>
    <scope>NUCLEOTIDE SEQUENCE [LARGE SCALE GENOMIC DNA]</scope>
    <source>
        <strain evidence="2 3">K101</strain>
    </source>
</reference>
<name>A0A2T4I4X5_9SPHN</name>
<feature type="region of interest" description="Disordered" evidence="1">
    <location>
        <begin position="1"/>
        <end position="21"/>
    </location>
</feature>